<dbReference type="Pfam" id="PF06906">
    <property type="entry name" value="DUF1272"/>
    <property type="match status" value="1"/>
</dbReference>
<reference evidence="1 2" key="1">
    <citation type="submission" date="2018-12" db="EMBL/GenBank/DDBJ databases">
        <title>Complete genome sequence of Streptomyces ficellus NRRL8067, the producer of ficellomycin, feldamycin and nojirimycin.</title>
        <authorList>
            <person name="Zhang H."/>
            <person name="Yue R."/>
            <person name="Liu Y."/>
            <person name="Li M."/>
            <person name="Mu H."/>
            <person name="Zhang J."/>
        </authorList>
    </citation>
    <scope>NUCLEOTIDE SEQUENCE [LARGE SCALE GENOMIC DNA]</scope>
    <source>
        <strain evidence="1 2">NRRL 8067</strain>
    </source>
</reference>
<evidence type="ECO:0000313" key="1">
    <source>
        <dbReference type="EMBL" id="QGV76884.1"/>
    </source>
</evidence>
<dbReference type="KEGG" id="sfic:EIZ62_00330"/>
<organism evidence="1 2">
    <name type="scientific">Streptomyces ficellus</name>
    <dbReference type="NCBI Taxonomy" id="1977088"/>
    <lineage>
        <taxon>Bacteria</taxon>
        <taxon>Bacillati</taxon>
        <taxon>Actinomycetota</taxon>
        <taxon>Actinomycetes</taxon>
        <taxon>Kitasatosporales</taxon>
        <taxon>Streptomycetaceae</taxon>
        <taxon>Streptomyces</taxon>
    </lineage>
</organism>
<accession>A0A6I6F2P2</accession>
<dbReference type="OrthoDB" id="9808883at2"/>
<dbReference type="InterPro" id="IPR010696">
    <property type="entry name" value="DUF1272"/>
</dbReference>
<dbReference type="Proteomes" id="UP000422572">
    <property type="component" value="Chromosome"/>
</dbReference>
<dbReference type="AlphaFoldDB" id="A0A6I6F2P2"/>
<name>A0A6I6F2P2_9ACTN</name>
<evidence type="ECO:0000313" key="2">
    <source>
        <dbReference type="Proteomes" id="UP000422572"/>
    </source>
</evidence>
<proteinExistence type="predicted"/>
<dbReference type="RefSeq" id="WP_156690707.1">
    <property type="nucleotide sequence ID" value="NZ_CP034279.1"/>
</dbReference>
<gene>
    <name evidence="1" type="ORF">EIZ62_00330</name>
</gene>
<sequence>MALDMRERCERCESAALPHDAVARICSHECTFCPPCSEAMRHICPNCGGELVPRPRRAVTGQEA</sequence>
<keyword evidence="2" id="KW-1185">Reference proteome</keyword>
<protein>
    <submittedName>
        <fullName evidence="1">DUF1272 domain-containing protein</fullName>
    </submittedName>
</protein>
<dbReference type="EMBL" id="CP034279">
    <property type="protein sequence ID" value="QGV76884.1"/>
    <property type="molecule type" value="Genomic_DNA"/>
</dbReference>